<keyword evidence="10" id="KW-0234">DNA repair</keyword>
<dbReference type="InterPro" id="IPR001044">
    <property type="entry name" value="XPG/Rad2_eukaryotes"/>
</dbReference>
<dbReference type="FunFam" id="3.40.50.1010:FF:000061">
    <property type="entry name" value="Single-stranded DNA endonuclease (Eurofung)"/>
    <property type="match status" value="1"/>
</dbReference>
<sequence length="1115" mass="129233">MGVQGLWTLVNPVARPTQLESLRRKRVAVDASIWIHQFMRTMRDKEGQALRNGHLLGFFRRICKLLFFDIKPVFVFDGGAPSLKRNTIRERRKRREGVRLNLKATARKILSAQVKSHVLVEQERKQRGMTSTDKDSIDYVYYDDLQQSTTKDVLRKKRKLDQFELPEIDKKANNSRLNKLDPRLATTDELREFVSEFNPSEMDIDSEAFSALPPEVQYEVIQDMMWKSRSTSWSRLDNMVRNSNTALDFSKQQIKLLKHRNTMTQRLQQASTMQNGASTVEPVRIASERGRQYVLYKNEDLDQGLGWKLPGLSAAQPVEIDVTPKPSTRSEPKLEIPLKHELSSSTSTVIEEPEDKVAAAMASNPKLAGLFDSLLSDNEEENDKFDKIDTSMKDDSADDQEPLFVSDRQHDTFANDTHDHIHNGNQEQQDDTALNQIISRIYEQDTRDSLEQYIEDKQDANYSILSLNSEDTYDLWLSRVPDAFVYLHSFNDEYKKMIRRAIEESTLESLSNDLEVVKSQLFKANEIDELTVEALQFQETFLESIKEWKQRQFLNQEPLDVYFSEEESEVAPLTTTKEHDASSDIHQQDNDIILDDDEEEEEIHFISTKDSPQKKENDTPKLADDTQDDTNHLHIDMDKSTLKVNKKTEHIVDDTSSEEDVDFEDIENLQLKQESMEEFKDQSEETIKCQQEDTKAYNEEDILSHNEHERQNTAKQEIKDGKEQETQKLDDNKLDAKEQERQHIYEDTITEHYISNAEDTPFKTETVPSEAIPVNDHGYNSEDELGESFRGEDDEFVRFVSDISSKKIEDIRSQLFYDMKELNKQKRKEMGNSDDVTDRMIQDIQELLKLFGIPYIVSPMEAEAQCAELERLSLVDGTVTDDSDVFLFGASRVYKNMFNQQKYVECFMSQDIEREMQLTRKNLIQLAFLLGSDYTDGIPGVGPVAAMEILAEFSNVDVEDSENEEPLEKPLERFRDWYLSHEDKTPFQKKFRKRHQALEIPDDFPNPVVKNAYYYPTVDNSSQQFEWGQPQLELLRTFLMEAFGWPEDKADQVLLPVLREMNKKKTTGEQSTIGSFFHVAGNVSSTTAGSTQKKHSSKRVQNIVDNWKKQKKARK</sequence>
<dbReference type="GO" id="GO:0005634">
    <property type="term" value="C:nucleus"/>
    <property type="evidence" value="ECO:0007669"/>
    <property type="project" value="UniProtKB-SubCell"/>
</dbReference>
<evidence type="ECO:0000256" key="7">
    <source>
        <dbReference type="ARBA" id="ARBA00022763"/>
    </source>
</evidence>
<dbReference type="GO" id="GO:0003697">
    <property type="term" value="F:single-stranded DNA binding"/>
    <property type="evidence" value="ECO:0007669"/>
    <property type="project" value="InterPro"/>
</dbReference>
<dbReference type="InterPro" id="IPR029060">
    <property type="entry name" value="PIN-like_dom_sf"/>
</dbReference>
<dbReference type="InParanoid" id="A0A1C7NAI7"/>
<feature type="compositionally biased region" description="Basic and acidic residues" evidence="13">
    <location>
        <begin position="611"/>
        <end position="636"/>
    </location>
</feature>
<comment type="cofactor">
    <cofactor evidence="1">
        <name>Mg(2+)</name>
        <dbReference type="ChEBI" id="CHEBI:18420"/>
    </cofactor>
</comment>
<keyword evidence="5" id="KW-0479">Metal-binding</keyword>
<dbReference type="GO" id="GO:0048256">
    <property type="term" value="F:flap endonuclease activity"/>
    <property type="evidence" value="ECO:0007669"/>
    <property type="project" value="UniProtKB-ARBA"/>
</dbReference>
<dbReference type="InterPro" id="IPR006086">
    <property type="entry name" value="XPG-I_dom"/>
</dbReference>
<dbReference type="FunCoup" id="A0A1C7NAI7">
    <property type="interactions" value="480"/>
</dbReference>
<feature type="region of interest" description="Disordered" evidence="13">
    <location>
        <begin position="702"/>
        <end position="731"/>
    </location>
</feature>
<accession>A0A1C7NAI7</accession>
<keyword evidence="8" id="KW-0378">Hydrolase</keyword>
<dbReference type="Pfam" id="PF00752">
    <property type="entry name" value="XPG_N"/>
    <property type="match status" value="1"/>
</dbReference>
<dbReference type="SMART" id="SM00279">
    <property type="entry name" value="HhH2"/>
    <property type="match status" value="1"/>
</dbReference>
<gene>
    <name evidence="16" type="primary">rad13</name>
    <name evidence="16" type="ORF">A0J61_06303</name>
</gene>
<dbReference type="AlphaFoldDB" id="A0A1C7NAI7"/>
<evidence type="ECO:0000256" key="6">
    <source>
        <dbReference type="ARBA" id="ARBA00022759"/>
    </source>
</evidence>
<evidence type="ECO:0000256" key="9">
    <source>
        <dbReference type="ARBA" id="ARBA00022842"/>
    </source>
</evidence>
<dbReference type="GO" id="GO:0006289">
    <property type="term" value="P:nucleotide-excision repair"/>
    <property type="evidence" value="ECO:0007669"/>
    <property type="project" value="InterPro"/>
</dbReference>
<keyword evidence="11" id="KW-0539">Nucleus</keyword>
<dbReference type="SMART" id="SM00485">
    <property type="entry name" value="XPGN"/>
    <property type="match status" value="1"/>
</dbReference>
<dbReference type="PANTHER" id="PTHR16171:SF7">
    <property type="entry name" value="DNA REPAIR PROTEIN RAD2"/>
    <property type="match status" value="1"/>
</dbReference>
<evidence type="ECO:0000256" key="1">
    <source>
        <dbReference type="ARBA" id="ARBA00001946"/>
    </source>
</evidence>
<dbReference type="CDD" id="cd09904">
    <property type="entry name" value="H3TH_XPG"/>
    <property type="match status" value="1"/>
</dbReference>
<dbReference type="OrthoDB" id="31113at2759"/>
<evidence type="ECO:0000259" key="15">
    <source>
        <dbReference type="SMART" id="SM00485"/>
    </source>
</evidence>
<dbReference type="SMART" id="SM00484">
    <property type="entry name" value="XPGI"/>
    <property type="match status" value="1"/>
</dbReference>
<evidence type="ECO:0000256" key="13">
    <source>
        <dbReference type="SAM" id="MobiDB-lite"/>
    </source>
</evidence>
<dbReference type="STRING" id="101091.A0A1C7NAI7"/>
<protein>
    <submittedName>
        <fullName evidence="16">DNA repair protein rad13</fullName>
    </submittedName>
</protein>
<evidence type="ECO:0000256" key="12">
    <source>
        <dbReference type="ARBA" id="ARBA00038112"/>
    </source>
</evidence>
<evidence type="ECO:0000256" key="3">
    <source>
        <dbReference type="ARBA" id="ARBA00005283"/>
    </source>
</evidence>
<evidence type="ECO:0000256" key="11">
    <source>
        <dbReference type="ARBA" id="ARBA00023242"/>
    </source>
</evidence>
<dbReference type="CDD" id="cd09868">
    <property type="entry name" value="PIN_XPG_RAD2"/>
    <property type="match status" value="2"/>
</dbReference>
<dbReference type="Proteomes" id="UP000093000">
    <property type="component" value="Unassembled WGS sequence"/>
</dbReference>
<dbReference type="Gene3D" id="1.10.150.20">
    <property type="entry name" value="5' to 3' exonuclease, C-terminal subdomain"/>
    <property type="match status" value="1"/>
</dbReference>
<reference evidence="16 17" key="1">
    <citation type="submission" date="2016-03" db="EMBL/GenBank/DDBJ databases">
        <title>Choanephora cucurbitarum.</title>
        <authorList>
            <person name="Min B."/>
            <person name="Park H."/>
            <person name="Park J.-H."/>
            <person name="Shin H.-D."/>
            <person name="Choi I.-G."/>
        </authorList>
    </citation>
    <scope>NUCLEOTIDE SEQUENCE [LARGE SCALE GENOMIC DNA]</scope>
    <source>
        <strain evidence="16 17">KUS-F28377</strain>
    </source>
</reference>
<evidence type="ECO:0000256" key="10">
    <source>
        <dbReference type="ARBA" id="ARBA00023204"/>
    </source>
</evidence>
<dbReference type="SUPFAM" id="SSF47807">
    <property type="entry name" value="5' to 3' exonuclease, C-terminal subdomain"/>
    <property type="match status" value="1"/>
</dbReference>
<comment type="similarity">
    <text evidence="12">Belongs to the XPG/RAD2 endonuclease family. GEN subfamily.</text>
</comment>
<organism evidence="16 17">
    <name type="scientific">Choanephora cucurbitarum</name>
    <dbReference type="NCBI Taxonomy" id="101091"/>
    <lineage>
        <taxon>Eukaryota</taxon>
        <taxon>Fungi</taxon>
        <taxon>Fungi incertae sedis</taxon>
        <taxon>Mucoromycota</taxon>
        <taxon>Mucoromycotina</taxon>
        <taxon>Mucoromycetes</taxon>
        <taxon>Mucorales</taxon>
        <taxon>Mucorineae</taxon>
        <taxon>Choanephoraceae</taxon>
        <taxon>Choanephoroideae</taxon>
        <taxon>Choanephora</taxon>
    </lineage>
</organism>
<evidence type="ECO:0000313" key="16">
    <source>
        <dbReference type="EMBL" id="OBZ85646.1"/>
    </source>
</evidence>
<dbReference type="Pfam" id="PF00867">
    <property type="entry name" value="XPG_I"/>
    <property type="match status" value="1"/>
</dbReference>
<dbReference type="InterPro" id="IPR019974">
    <property type="entry name" value="XPG_CS"/>
</dbReference>
<evidence type="ECO:0000256" key="4">
    <source>
        <dbReference type="ARBA" id="ARBA00022722"/>
    </source>
</evidence>
<comment type="caution">
    <text evidence="16">The sequence shown here is derived from an EMBL/GenBank/DDBJ whole genome shotgun (WGS) entry which is preliminary data.</text>
</comment>
<dbReference type="FunFam" id="1.10.150.20:FF:000030">
    <property type="entry name" value="Flap endonuclease GEN-like 1"/>
    <property type="match status" value="1"/>
</dbReference>
<proteinExistence type="inferred from homology"/>
<comment type="similarity">
    <text evidence="3">Belongs to the XPG/RAD2 endonuclease family. XPG subfamily.</text>
</comment>
<dbReference type="PANTHER" id="PTHR16171">
    <property type="entry name" value="DNA REPAIR PROTEIN COMPLEMENTING XP-G CELLS-RELATED"/>
    <property type="match status" value="1"/>
</dbReference>
<keyword evidence="6" id="KW-0255">Endonuclease</keyword>
<name>A0A1C7NAI7_9FUNG</name>
<keyword evidence="9" id="KW-0460">Magnesium</keyword>
<dbReference type="PRINTS" id="PR00853">
    <property type="entry name" value="XPGRADSUPER"/>
</dbReference>
<comment type="subcellular location">
    <subcellularLocation>
        <location evidence="2">Nucleus</location>
    </subcellularLocation>
</comment>
<dbReference type="InterPro" id="IPR036279">
    <property type="entry name" value="5-3_exonuclease_C_sf"/>
</dbReference>
<evidence type="ECO:0000256" key="8">
    <source>
        <dbReference type="ARBA" id="ARBA00022801"/>
    </source>
</evidence>
<evidence type="ECO:0000256" key="5">
    <source>
        <dbReference type="ARBA" id="ARBA00022723"/>
    </source>
</evidence>
<keyword evidence="7" id="KW-0227">DNA damage</keyword>
<dbReference type="Gene3D" id="3.40.50.1010">
    <property type="entry name" value="5'-nuclease"/>
    <property type="match status" value="2"/>
</dbReference>
<evidence type="ECO:0000313" key="17">
    <source>
        <dbReference type="Proteomes" id="UP000093000"/>
    </source>
</evidence>
<dbReference type="InterPro" id="IPR006085">
    <property type="entry name" value="XPG_DNA_repair_N"/>
</dbReference>
<feature type="domain" description="XPG N-terminal" evidence="15">
    <location>
        <begin position="1"/>
        <end position="98"/>
    </location>
</feature>
<feature type="domain" description="XPG-I" evidence="14">
    <location>
        <begin position="849"/>
        <end position="918"/>
    </location>
</feature>
<keyword evidence="17" id="KW-1185">Reference proteome</keyword>
<dbReference type="InterPro" id="IPR008918">
    <property type="entry name" value="HhH2"/>
</dbReference>
<dbReference type="EMBL" id="LUGH01000374">
    <property type="protein sequence ID" value="OBZ85646.1"/>
    <property type="molecule type" value="Genomic_DNA"/>
</dbReference>
<dbReference type="PROSITE" id="PS00841">
    <property type="entry name" value="XPG_1"/>
    <property type="match status" value="1"/>
</dbReference>
<feature type="region of interest" description="Disordered" evidence="13">
    <location>
        <begin position="602"/>
        <end position="636"/>
    </location>
</feature>
<evidence type="ECO:0000259" key="14">
    <source>
        <dbReference type="SMART" id="SM00484"/>
    </source>
</evidence>
<keyword evidence="4" id="KW-0540">Nuclease</keyword>
<dbReference type="SUPFAM" id="SSF88723">
    <property type="entry name" value="PIN domain-like"/>
    <property type="match status" value="1"/>
</dbReference>
<dbReference type="PRINTS" id="PR00066">
    <property type="entry name" value="XRODRMPGMNTG"/>
</dbReference>
<dbReference type="InterPro" id="IPR006084">
    <property type="entry name" value="XPG/Rad2"/>
</dbReference>
<dbReference type="GO" id="GO:0046872">
    <property type="term" value="F:metal ion binding"/>
    <property type="evidence" value="ECO:0007669"/>
    <property type="project" value="UniProtKB-KW"/>
</dbReference>
<evidence type="ECO:0000256" key="2">
    <source>
        <dbReference type="ARBA" id="ARBA00004123"/>
    </source>
</evidence>